<dbReference type="SUPFAM" id="SSF64263">
    <property type="entry name" value="Prokaryotic ribosomal protein L17"/>
    <property type="match status" value="1"/>
</dbReference>
<organism evidence="6 7">
    <name type="scientific">Hazenella coriacea</name>
    <dbReference type="NCBI Taxonomy" id="1179467"/>
    <lineage>
        <taxon>Bacteria</taxon>
        <taxon>Bacillati</taxon>
        <taxon>Bacillota</taxon>
        <taxon>Bacilli</taxon>
        <taxon>Bacillales</taxon>
        <taxon>Thermoactinomycetaceae</taxon>
        <taxon>Hazenella</taxon>
    </lineage>
</organism>
<dbReference type="NCBIfam" id="TIGR00059">
    <property type="entry name" value="L17"/>
    <property type="match status" value="1"/>
</dbReference>
<evidence type="ECO:0000256" key="2">
    <source>
        <dbReference type="ARBA" id="ARBA00022980"/>
    </source>
</evidence>
<comment type="subunit">
    <text evidence="4">Part of the 50S ribosomal subunit. Contacts protein L32.</text>
</comment>
<dbReference type="AlphaFoldDB" id="A0A4R3L578"/>
<accession>A0A4R3L578</accession>
<evidence type="ECO:0000256" key="3">
    <source>
        <dbReference type="ARBA" id="ARBA00023274"/>
    </source>
</evidence>
<dbReference type="HAMAP" id="MF_01368">
    <property type="entry name" value="Ribosomal_bL17"/>
    <property type="match status" value="1"/>
</dbReference>
<dbReference type="InterPro" id="IPR000456">
    <property type="entry name" value="Ribosomal_bL17"/>
</dbReference>
<dbReference type="InterPro" id="IPR036373">
    <property type="entry name" value="Ribosomal_bL17_sf"/>
</dbReference>
<name>A0A4R3L578_9BACL</name>
<dbReference type="Pfam" id="PF01196">
    <property type="entry name" value="Ribosomal_L17"/>
    <property type="match status" value="1"/>
</dbReference>
<reference evidence="6 7" key="1">
    <citation type="submission" date="2019-03" db="EMBL/GenBank/DDBJ databases">
        <title>Genomic Encyclopedia of Type Strains, Phase IV (KMG-IV): sequencing the most valuable type-strain genomes for metagenomic binning, comparative biology and taxonomic classification.</title>
        <authorList>
            <person name="Goeker M."/>
        </authorList>
    </citation>
    <scope>NUCLEOTIDE SEQUENCE [LARGE SCALE GENOMIC DNA]</scope>
    <source>
        <strain evidence="6 7">DSM 45707</strain>
    </source>
</reference>
<dbReference type="GO" id="GO:0022625">
    <property type="term" value="C:cytosolic large ribosomal subunit"/>
    <property type="evidence" value="ECO:0007669"/>
    <property type="project" value="TreeGrafter"/>
</dbReference>
<dbReference type="RefSeq" id="WP_131924555.1">
    <property type="nucleotide sequence ID" value="NZ_SMAG01000004.1"/>
</dbReference>
<dbReference type="GO" id="GO:0003735">
    <property type="term" value="F:structural constituent of ribosome"/>
    <property type="evidence" value="ECO:0007669"/>
    <property type="project" value="InterPro"/>
</dbReference>
<dbReference type="Gene3D" id="3.90.1030.10">
    <property type="entry name" value="Ribosomal protein L17"/>
    <property type="match status" value="1"/>
</dbReference>
<sequence>MAHSKLGRDTAARKALFRDLVTDLIINERIQTTESKAKEVRSIVEKLITLGKRGDLHARRQAAEFVRTTRSNTVKDGEEIVHNKQVDAVKKLFEEIAPRYQERNGGYTRILKIGPRRGDGAPMAFLELVK</sequence>
<evidence type="ECO:0000256" key="4">
    <source>
        <dbReference type="HAMAP-Rule" id="MF_01368"/>
    </source>
</evidence>
<dbReference type="EMBL" id="SMAG01000004">
    <property type="protein sequence ID" value="TCS94158.1"/>
    <property type="molecule type" value="Genomic_DNA"/>
</dbReference>
<comment type="similarity">
    <text evidence="1 4 5">Belongs to the bacterial ribosomal protein bL17 family.</text>
</comment>
<dbReference type="PANTHER" id="PTHR14413:SF16">
    <property type="entry name" value="LARGE RIBOSOMAL SUBUNIT PROTEIN BL17M"/>
    <property type="match status" value="1"/>
</dbReference>
<evidence type="ECO:0000313" key="7">
    <source>
        <dbReference type="Proteomes" id="UP000294937"/>
    </source>
</evidence>
<comment type="caution">
    <text evidence="6">The sequence shown here is derived from an EMBL/GenBank/DDBJ whole genome shotgun (WGS) entry which is preliminary data.</text>
</comment>
<dbReference type="PROSITE" id="PS01167">
    <property type="entry name" value="RIBOSOMAL_L17"/>
    <property type="match status" value="1"/>
</dbReference>
<dbReference type="InterPro" id="IPR047859">
    <property type="entry name" value="Ribosomal_bL17_CS"/>
</dbReference>
<evidence type="ECO:0000256" key="1">
    <source>
        <dbReference type="ARBA" id="ARBA00008777"/>
    </source>
</evidence>
<keyword evidence="2 4" id="KW-0689">Ribosomal protein</keyword>
<dbReference type="OrthoDB" id="9809073at2"/>
<keyword evidence="7" id="KW-1185">Reference proteome</keyword>
<dbReference type="PANTHER" id="PTHR14413">
    <property type="entry name" value="RIBOSOMAL PROTEIN L17"/>
    <property type="match status" value="1"/>
</dbReference>
<dbReference type="GO" id="GO:0006412">
    <property type="term" value="P:translation"/>
    <property type="evidence" value="ECO:0007669"/>
    <property type="project" value="UniProtKB-UniRule"/>
</dbReference>
<dbReference type="FunFam" id="3.90.1030.10:FF:000002">
    <property type="entry name" value="50S ribosomal protein L17"/>
    <property type="match status" value="1"/>
</dbReference>
<keyword evidence="3 4" id="KW-0687">Ribonucleoprotein</keyword>
<gene>
    <name evidence="4" type="primary">rplQ</name>
    <name evidence="6" type="ORF">EDD58_10424</name>
</gene>
<proteinExistence type="inferred from homology"/>
<evidence type="ECO:0000256" key="5">
    <source>
        <dbReference type="RuleBase" id="RU000660"/>
    </source>
</evidence>
<evidence type="ECO:0000313" key="6">
    <source>
        <dbReference type="EMBL" id="TCS94158.1"/>
    </source>
</evidence>
<dbReference type="Proteomes" id="UP000294937">
    <property type="component" value="Unassembled WGS sequence"/>
</dbReference>
<protein>
    <recommendedName>
        <fullName evidence="4">Large ribosomal subunit protein bL17</fullName>
    </recommendedName>
</protein>